<name>A0A2T2YGN1_9BACT</name>
<feature type="signal peptide" evidence="1">
    <location>
        <begin position="1"/>
        <end position="19"/>
    </location>
</feature>
<evidence type="ECO:0000256" key="1">
    <source>
        <dbReference type="SAM" id="SignalP"/>
    </source>
</evidence>
<sequence>MKRIILLFGAWLLCLNIGAQVKVPDLETAKMVAAPTPATKELDKDIMIFPNPSTGKVFLELSGFKGQRAELRVLNVIGNVVLRENFYETEDKTTKVLDLSKFASGLYYVKIEAEEFSEIRKVIIN</sequence>
<comment type="caution">
    <text evidence="3">The sequence shown here is derived from an EMBL/GenBank/DDBJ whole genome shotgun (WGS) entry which is preliminary data.</text>
</comment>
<gene>
    <name evidence="3" type="ORF">AHMF7605_14645</name>
</gene>
<organism evidence="3 4">
    <name type="scientific">Adhaeribacter arboris</name>
    <dbReference type="NCBI Taxonomy" id="2072846"/>
    <lineage>
        <taxon>Bacteria</taxon>
        <taxon>Pseudomonadati</taxon>
        <taxon>Bacteroidota</taxon>
        <taxon>Cytophagia</taxon>
        <taxon>Cytophagales</taxon>
        <taxon>Hymenobacteraceae</taxon>
        <taxon>Adhaeribacter</taxon>
    </lineage>
</organism>
<keyword evidence="1" id="KW-0732">Signal</keyword>
<dbReference type="Pfam" id="PF18962">
    <property type="entry name" value="Por_Secre_tail"/>
    <property type="match status" value="1"/>
</dbReference>
<dbReference type="NCBIfam" id="TIGR04183">
    <property type="entry name" value="Por_Secre_tail"/>
    <property type="match status" value="1"/>
</dbReference>
<dbReference type="OrthoDB" id="2985529at2"/>
<accession>A0A2T2YGN1</accession>
<reference evidence="3 4" key="1">
    <citation type="submission" date="2018-03" db="EMBL/GenBank/DDBJ databases">
        <title>Adhaeribacter sp. HMF7605 Genome sequencing and assembly.</title>
        <authorList>
            <person name="Kang H."/>
            <person name="Kang J."/>
            <person name="Cha I."/>
            <person name="Kim H."/>
            <person name="Joh K."/>
        </authorList>
    </citation>
    <scope>NUCLEOTIDE SEQUENCE [LARGE SCALE GENOMIC DNA]</scope>
    <source>
        <strain evidence="3 4">HMF7605</strain>
    </source>
</reference>
<feature type="domain" description="Secretion system C-terminal sorting" evidence="2">
    <location>
        <begin position="48"/>
        <end position="124"/>
    </location>
</feature>
<evidence type="ECO:0000259" key="2">
    <source>
        <dbReference type="Pfam" id="PF18962"/>
    </source>
</evidence>
<dbReference type="AlphaFoldDB" id="A0A2T2YGN1"/>
<evidence type="ECO:0000313" key="4">
    <source>
        <dbReference type="Proteomes" id="UP000240357"/>
    </source>
</evidence>
<feature type="chain" id="PRO_5015674865" description="Secretion system C-terminal sorting domain-containing protein" evidence="1">
    <location>
        <begin position="20"/>
        <end position="125"/>
    </location>
</feature>
<dbReference type="Proteomes" id="UP000240357">
    <property type="component" value="Unassembled WGS sequence"/>
</dbReference>
<dbReference type="EMBL" id="PYFT01000001">
    <property type="protein sequence ID" value="PSR54659.1"/>
    <property type="molecule type" value="Genomic_DNA"/>
</dbReference>
<protein>
    <recommendedName>
        <fullName evidence="2">Secretion system C-terminal sorting domain-containing protein</fullName>
    </recommendedName>
</protein>
<evidence type="ECO:0000313" key="3">
    <source>
        <dbReference type="EMBL" id="PSR54659.1"/>
    </source>
</evidence>
<proteinExistence type="predicted"/>
<dbReference type="InterPro" id="IPR026444">
    <property type="entry name" value="Secre_tail"/>
</dbReference>
<keyword evidence="4" id="KW-1185">Reference proteome</keyword>
<dbReference type="RefSeq" id="WP_106930526.1">
    <property type="nucleotide sequence ID" value="NZ_PYFT01000001.1"/>
</dbReference>